<accession>S9R5Y6</accession>
<keyword evidence="1" id="KW-1133">Transmembrane helix</keyword>
<evidence type="ECO:0000313" key="3">
    <source>
        <dbReference type="Proteomes" id="UP000015346"/>
    </source>
</evidence>
<dbReference type="EMBL" id="AOLV01000007">
    <property type="protein sequence ID" value="EPX87408.1"/>
    <property type="molecule type" value="Genomic_DNA"/>
</dbReference>
<evidence type="ECO:0000313" key="2">
    <source>
        <dbReference type="EMBL" id="EPX87408.1"/>
    </source>
</evidence>
<keyword evidence="1" id="KW-0472">Membrane</keyword>
<sequence>MTALTRYARLETTGLWRPDATGEAVEVAVSLGDATLVMTDFAGNPVAHWSLPAITRLNPGGQPARFAPDETGSESIEIEDDLMVSAIETVRRHVARRHPGSRRLRRGVLAGMLLLAAGLALFWAPGALRREALAVVPPARRSEIGATILGHLSRDLGAACRDQLGTEALRRLQTRLFGEGAPGQIVVLPLGPDQPVALPGDIVVLPRRIVERAAEPAVLAGHVLAARAAAGDALGHVLDAAGPFATLRLLATGSFAPGVLEAHAARLIARPRPRLRRTRWRLSFWPPGCRPAPMPATSTP</sequence>
<keyword evidence="3" id="KW-1185">Reference proteome</keyword>
<organism evidence="2 3">
    <name type="scientific">Rubellimicrobium thermophilum DSM 16684</name>
    <dbReference type="NCBI Taxonomy" id="1123069"/>
    <lineage>
        <taxon>Bacteria</taxon>
        <taxon>Pseudomonadati</taxon>
        <taxon>Pseudomonadota</taxon>
        <taxon>Alphaproteobacteria</taxon>
        <taxon>Rhodobacterales</taxon>
        <taxon>Roseobacteraceae</taxon>
        <taxon>Rubellimicrobium</taxon>
    </lineage>
</organism>
<dbReference type="AlphaFoldDB" id="S9R5Y6"/>
<reference evidence="2 3" key="1">
    <citation type="journal article" date="2013" name="Stand. Genomic Sci.">
        <title>Genome sequence of the reddish-pigmented Rubellimicrobium thermophilum type strain (DSM 16684(T)), a member of the Roseobacter clade.</title>
        <authorList>
            <person name="Fiebig A."/>
            <person name="Riedel T."/>
            <person name="Gronow S."/>
            <person name="Petersen J."/>
            <person name="Klenk H.P."/>
            <person name="Goker M."/>
        </authorList>
    </citation>
    <scope>NUCLEOTIDE SEQUENCE [LARGE SCALE GENOMIC DNA]</scope>
    <source>
        <strain evidence="2 3">DSM 16684</strain>
    </source>
</reference>
<gene>
    <name evidence="2" type="ORF">ruthe_00478</name>
</gene>
<dbReference type="RefSeq" id="WP_021096587.1">
    <property type="nucleotide sequence ID" value="NZ_KE557320.1"/>
</dbReference>
<protein>
    <submittedName>
        <fullName evidence="2">Uncharacterized protein</fullName>
    </submittedName>
</protein>
<feature type="transmembrane region" description="Helical" evidence="1">
    <location>
        <begin position="107"/>
        <end position="128"/>
    </location>
</feature>
<evidence type="ECO:0000256" key="1">
    <source>
        <dbReference type="SAM" id="Phobius"/>
    </source>
</evidence>
<keyword evidence="1" id="KW-0812">Transmembrane</keyword>
<name>S9R5Y6_9RHOB</name>
<comment type="caution">
    <text evidence="2">The sequence shown here is derived from an EMBL/GenBank/DDBJ whole genome shotgun (WGS) entry which is preliminary data.</text>
</comment>
<dbReference type="Proteomes" id="UP000015346">
    <property type="component" value="Unassembled WGS sequence"/>
</dbReference>
<dbReference type="STRING" id="1123069.ruthe_00478"/>
<proteinExistence type="predicted"/>
<dbReference type="OrthoDB" id="7822309at2"/>
<dbReference type="HOGENOM" id="CLU_823572_0_0_5"/>